<evidence type="ECO:0000313" key="3">
    <source>
        <dbReference type="Proteomes" id="UP000076580"/>
    </source>
</evidence>
<name>A0A151GV76_DRECN</name>
<feature type="compositionally biased region" description="Polar residues" evidence="1">
    <location>
        <begin position="7"/>
        <end position="24"/>
    </location>
</feature>
<dbReference type="InParanoid" id="A0A151GV76"/>
<organism evidence="2 3">
    <name type="scientific">Drechmeria coniospora</name>
    <name type="common">Nematophagous fungus</name>
    <name type="synonym">Meria coniospora</name>
    <dbReference type="NCBI Taxonomy" id="98403"/>
    <lineage>
        <taxon>Eukaryota</taxon>
        <taxon>Fungi</taxon>
        <taxon>Dikarya</taxon>
        <taxon>Ascomycota</taxon>
        <taxon>Pezizomycotina</taxon>
        <taxon>Sordariomycetes</taxon>
        <taxon>Hypocreomycetidae</taxon>
        <taxon>Hypocreales</taxon>
        <taxon>Ophiocordycipitaceae</taxon>
        <taxon>Drechmeria</taxon>
    </lineage>
</organism>
<dbReference type="Proteomes" id="UP000076580">
    <property type="component" value="Chromosome 01"/>
</dbReference>
<evidence type="ECO:0000256" key="1">
    <source>
        <dbReference type="SAM" id="MobiDB-lite"/>
    </source>
</evidence>
<evidence type="ECO:0000313" key="2">
    <source>
        <dbReference type="EMBL" id="KYK60988.1"/>
    </source>
</evidence>
<keyword evidence="3" id="KW-1185">Reference proteome</keyword>
<proteinExistence type="predicted"/>
<accession>A0A151GV76</accession>
<dbReference type="EMBL" id="LAYC01000001">
    <property type="protein sequence ID" value="KYK60988.1"/>
    <property type="molecule type" value="Genomic_DNA"/>
</dbReference>
<dbReference type="RefSeq" id="XP_040660340.1">
    <property type="nucleotide sequence ID" value="XM_040799457.1"/>
</dbReference>
<dbReference type="GeneID" id="63714771"/>
<dbReference type="AlphaFoldDB" id="A0A151GV76"/>
<reference evidence="2 3" key="1">
    <citation type="journal article" date="2016" name="Sci. Rep.">
        <title>Insights into Adaptations to a Near-Obligate Nematode Endoparasitic Lifestyle from the Finished Genome of Drechmeria coniospora.</title>
        <authorList>
            <person name="Zhang L."/>
            <person name="Zhou Z."/>
            <person name="Guo Q."/>
            <person name="Fokkens L."/>
            <person name="Miskei M."/>
            <person name="Pocsi I."/>
            <person name="Zhang W."/>
            <person name="Chen M."/>
            <person name="Wang L."/>
            <person name="Sun Y."/>
            <person name="Donzelli B.G."/>
            <person name="Gibson D.M."/>
            <person name="Nelson D.R."/>
            <person name="Luo J.G."/>
            <person name="Rep M."/>
            <person name="Liu H."/>
            <person name="Yang S."/>
            <person name="Wang J."/>
            <person name="Krasnoff S.B."/>
            <person name="Xu Y."/>
            <person name="Molnar I."/>
            <person name="Lin M."/>
        </authorList>
    </citation>
    <scope>NUCLEOTIDE SEQUENCE [LARGE SCALE GENOMIC DNA]</scope>
    <source>
        <strain evidence="2 3">ARSEF 6962</strain>
    </source>
</reference>
<protein>
    <submittedName>
        <fullName evidence="2">Uncharacterized protein</fullName>
    </submittedName>
</protein>
<sequence>MLRTCGENKTNPASSHASLHRSSTAIPPPSFSTMKLTNALAFAGCALAAAVQHKSPNLDDSLKEVEVRIVKLGVDTKHFNNNRFYLASAVLIDTLHVTQQILKIHKHPPADAEFLKQFRTIKAELKAFFETIKGERSAIVQGHYCEGMYQELGHVGGEFDHLHREIVAIVPVPNVHIGESLVKEISEITRILEDIKSIFLPESCYGKPAYLSACEWLPDERRCKTPAQ</sequence>
<comment type="caution">
    <text evidence="2">The sequence shown here is derived from an EMBL/GenBank/DDBJ whole genome shotgun (WGS) entry which is preliminary data.</text>
</comment>
<feature type="region of interest" description="Disordered" evidence="1">
    <location>
        <begin position="1"/>
        <end position="24"/>
    </location>
</feature>
<gene>
    <name evidence="2" type="ORF">DCS_02128</name>
</gene>